<evidence type="ECO:0000256" key="7">
    <source>
        <dbReference type="SAM" id="Phobius"/>
    </source>
</evidence>
<dbReference type="GO" id="GO:0005524">
    <property type="term" value="F:ATP binding"/>
    <property type="evidence" value="ECO:0007669"/>
    <property type="project" value="UniProtKB-KW"/>
</dbReference>
<dbReference type="InterPro" id="IPR027417">
    <property type="entry name" value="P-loop_NTPase"/>
</dbReference>
<evidence type="ECO:0000256" key="4">
    <source>
        <dbReference type="ARBA" id="ARBA00022840"/>
    </source>
</evidence>
<dbReference type="PANTHER" id="PTHR24221:SF632">
    <property type="entry name" value="ATP-DEPENDENT LIPID A-CORE FLIPPASE"/>
    <property type="match status" value="1"/>
</dbReference>
<sequence length="570" mass="63216">MAFAELVGVASMAPFMALVGDITILQRDNLLAALYQQSGLTSEYDFVLLVGIGVLFLLIVAALISMYTTWKLSVFGVKVGTEISDRLYIHYMTRPWLFHANSSSAQLTKQIANETGRVTNQVIRPLMNMNGRLGLALFFVIAIVLYNPLVALVTVAFVGSTYSVLFLFFKRRLKENGRAISSIATERYRLMNDGFGGIKDVLLLGKQASFVESFKESSLLFTKSISSNLVIGQIPRYFMELIAFGSIIVLILYLIYSHDGNLGIILPILSIYALAGFKLLPAFQQIYGNVTQIRAGIAAFESIKEDLIASKNYVFQPEVYGQESHLVMEKNIKLHNVTFIYPTKIEPALKNVNIVIPVNKVVGLVGPSGSGKSTIIDIVLNLVEPNNGELLVDGKVICKDNRRSWQNNIGFVSQSIFLSEGSIAENIAFGLQIEKINKKQVEKALRLAHLFEFVTELPDGIHTKIGERGVQLSGGQRQRIGIARALYHNASVLVFDEATSALDGITEKMIMDAIHDFSGQKTIIIIAHRLKTVEKCDNIFFIDKGQVVDEGTFNELLTRNQHFNKLAEHA</sequence>
<evidence type="ECO:0000313" key="10">
    <source>
        <dbReference type="EMBL" id="WEJ63133.1"/>
    </source>
</evidence>
<dbReference type="Pfam" id="PF00005">
    <property type="entry name" value="ABC_tran"/>
    <property type="match status" value="1"/>
</dbReference>
<dbReference type="PANTHER" id="PTHR24221">
    <property type="entry name" value="ATP-BINDING CASSETTE SUB-FAMILY B"/>
    <property type="match status" value="1"/>
</dbReference>
<feature type="domain" description="ABC transmembrane type-1" evidence="9">
    <location>
        <begin position="1"/>
        <end position="295"/>
    </location>
</feature>
<dbReference type="RefSeq" id="WP_275595387.1">
    <property type="nucleotide sequence ID" value="NZ_CP102381.1"/>
</dbReference>
<organism evidence="10 11">
    <name type="scientific">Thiomicrorhabdus lithotrophica</name>
    <dbReference type="NCBI Taxonomy" id="2949997"/>
    <lineage>
        <taxon>Bacteria</taxon>
        <taxon>Pseudomonadati</taxon>
        <taxon>Pseudomonadota</taxon>
        <taxon>Gammaproteobacteria</taxon>
        <taxon>Thiotrichales</taxon>
        <taxon>Piscirickettsiaceae</taxon>
        <taxon>Thiomicrorhabdus</taxon>
    </lineage>
</organism>
<dbReference type="Gene3D" id="1.20.1560.10">
    <property type="entry name" value="ABC transporter type 1, transmembrane domain"/>
    <property type="match status" value="1"/>
</dbReference>
<evidence type="ECO:0000313" key="11">
    <source>
        <dbReference type="Proteomes" id="UP001222275"/>
    </source>
</evidence>
<keyword evidence="4 10" id="KW-0067">ATP-binding</keyword>
<dbReference type="SMART" id="SM00382">
    <property type="entry name" value="AAA"/>
    <property type="match status" value="1"/>
</dbReference>
<feature type="transmembrane region" description="Helical" evidence="7">
    <location>
        <begin position="135"/>
        <end position="168"/>
    </location>
</feature>
<evidence type="ECO:0000259" key="9">
    <source>
        <dbReference type="PROSITE" id="PS50929"/>
    </source>
</evidence>
<dbReference type="PROSITE" id="PS50893">
    <property type="entry name" value="ABC_TRANSPORTER_2"/>
    <property type="match status" value="1"/>
</dbReference>
<reference evidence="10 11" key="1">
    <citation type="submission" date="2022-06" db="EMBL/GenBank/DDBJ databases">
        <title>Thiomicrohabdus sp. nov, an obligately chemolithoautotrophic, sulfur-oxidizing bacterium isolated from beach of Guanyin Mountain. Amoy.</title>
        <authorList>
            <person name="Zhu H."/>
        </authorList>
    </citation>
    <scope>NUCLEOTIDE SEQUENCE [LARGE SCALE GENOMIC DNA]</scope>
    <source>
        <strain evidence="10 11">XGS-01</strain>
    </source>
</reference>
<dbReference type="InterPro" id="IPR017871">
    <property type="entry name" value="ABC_transporter-like_CS"/>
</dbReference>
<dbReference type="Pfam" id="PF00664">
    <property type="entry name" value="ABC_membrane"/>
    <property type="match status" value="1"/>
</dbReference>
<feature type="transmembrane region" description="Helical" evidence="7">
    <location>
        <begin position="237"/>
        <end position="256"/>
    </location>
</feature>
<proteinExistence type="predicted"/>
<dbReference type="Proteomes" id="UP001222275">
    <property type="component" value="Chromosome"/>
</dbReference>
<feature type="transmembrane region" description="Helical" evidence="7">
    <location>
        <begin position="6"/>
        <end position="25"/>
    </location>
</feature>
<dbReference type="SUPFAM" id="SSF90123">
    <property type="entry name" value="ABC transporter transmembrane region"/>
    <property type="match status" value="1"/>
</dbReference>
<dbReference type="PROSITE" id="PS00211">
    <property type="entry name" value="ABC_TRANSPORTER_1"/>
    <property type="match status" value="1"/>
</dbReference>
<feature type="transmembrane region" description="Helical" evidence="7">
    <location>
        <begin position="46"/>
        <end position="67"/>
    </location>
</feature>
<dbReference type="InterPro" id="IPR011527">
    <property type="entry name" value="ABC1_TM_dom"/>
</dbReference>
<evidence type="ECO:0000256" key="1">
    <source>
        <dbReference type="ARBA" id="ARBA00004651"/>
    </source>
</evidence>
<dbReference type="EMBL" id="CP102381">
    <property type="protein sequence ID" value="WEJ63133.1"/>
    <property type="molecule type" value="Genomic_DNA"/>
</dbReference>
<name>A0ABY8CFE2_9GAMM</name>
<evidence type="ECO:0000256" key="3">
    <source>
        <dbReference type="ARBA" id="ARBA00022741"/>
    </source>
</evidence>
<dbReference type="InterPro" id="IPR036640">
    <property type="entry name" value="ABC1_TM_sf"/>
</dbReference>
<dbReference type="InterPro" id="IPR003439">
    <property type="entry name" value="ABC_transporter-like_ATP-bd"/>
</dbReference>
<evidence type="ECO:0000259" key="8">
    <source>
        <dbReference type="PROSITE" id="PS50893"/>
    </source>
</evidence>
<evidence type="ECO:0000256" key="2">
    <source>
        <dbReference type="ARBA" id="ARBA00022692"/>
    </source>
</evidence>
<protein>
    <submittedName>
        <fullName evidence="10">ABC transporter ATP-binding protein/permease</fullName>
    </submittedName>
</protein>
<keyword evidence="2 7" id="KW-0812">Transmembrane</keyword>
<comment type="subcellular location">
    <subcellularLocation>
        <location evidence="1">Cell membrane</location>
        <topology evidence="1">Multi-pass membrane protein</topology>
    </subcellularLocation>
</comment>
<keyword evidence="11" id="KW-1185">Reference proteome</keyword>
<dbReference type="SUPFAM" id="SSF52540">
    <property type="entry name" value="P-loop containing nucleoside triphosphate hydrolases"/>
    <property type="match status" value="1"/>
</dbReference>
<keyword evidence="3" id="KW-0547">Nucleotide-binding</keyword>
<evidence type="ECO:0000256" key="5">
    <source>
        <dbReference type="ARBA" id="ARBA00022989"/>
    </source>
</evidence>
<dbReference type="Gene3D" id="3.40.50.300">
    <property type="entry name" value="P-loop containing nucleotide triphosphate hydrolases"/>
    <property type="match status" value="1"/>
</dbReference>
<accession>A0ABY8CFE2</accession>
<dbReference type="InterPro" id="IPR003593">
    <property type="entry name" value="AAA+_ATPase"/>
</dbReference>
<evidence type="ECO:0000256" key="6">
    <source>
        <dbReference type="ARBA" id="ARBA00023136"/>
    </source>
</evidence>
<feature type="domain" description="ABC transporter" evidence="8">
    <location>
        <begin position="332"/>
        <end position="569"/>
    </location>
</feature>
<dbReference type="PROSITE" id="PS50929">
    <property type="entry name" value="ABC_TM1F"/>
    <property type="match status" value="1"/>
</dbReference>
<keyword evidence="6 7" id="KW-0472">Membrane</keyword>
<keyword evidence="5 7" id="KW-1133">Transmembrane helix</keyword>
<gene>
    <name evidence="10" type="ORF">NR989_02460</name>
</gene>
<feature type="transmembrane region" description="Helical" evidence="7">
    <location>
        <begin position="262"/>
        <end position="280"/>
    </location>
</feature>
<dbReference type="InterPro" id="IPR039421">
    <property type="entry name" value="Type_1_exporter"/>
</dbReference>